<feature type="region of interest" description="Disordered" evidence="10">
    <location>
        <begin position="614"/>
        <end position="644"/>
    </location>
</feature>
<keyword evidence="2" id="KW-0963">Cytoplasm</keyword>
<dbReference type="GO" id="GO:0005524">
    <property type="term" value="F:ATP binding"/>
    <property type="evidence" value="ECO:0007669"/>
    <property type="project" value="UniProtKB-UniRule"/>
</dbReference>
<dbReference type="Pfam" id="PF00612">
    <property type="entry name" value="IQ"/>
    <property type="match status" value="2"/>
</dbReference>
<protein>
    <recommendedName>
        <fullName evidence="16">Myosin motor domain-containing protein</fullName>
    </recommendedName>
</protein>
<keyword evidence="6 9" id="KW-0067">ATP-binding</keyword>
<dbReference type="SMART" id="SM00109">
    <property type="entry name" value="C1"/>
    <property type="match status" value="1"/>
</dbReference>
<evidence type="ECO:0000256" key="4">
    <source>
        <dbReference type="ARBA" id="ARBA00022741"/>
    </source>
</evidence>
<dbReference type="Gene3D" id="1.10.555.10">
    <property type="entry name" value="Rho GTPase activation protein"/>
    <property type="match status" value="1"/>
</dbReference>
<reference evidence="15" key="1">
    <citation type="submission" date="2003-08" db="EMBL/GenBank/DDBJ databases">
        <authorList>
            <person name="Birren B."/>
            <person name="Nusbaum C."/>
            <person name="Abebe A."/>
            <person name="Abouelleil A."/>
            <person name="Adekoya E."/>
            <person name="Ait-zahra M."/>
            <person name="Allen N."/>
            <person name="Allen T."/>
            <person name="An P."/>
            <person name="Anderson M."/>
            <person name="Anderson S."/>
            <person name="Arachchi H."/>
            <person name="Armbruster J."/>
            <person name="Bachantsang P."/>
            <person name="Baldwin J."/>
            <person name="Barry A."/>
            <person name="Bayul T."/>
            <person name="Blitshsteyn B."/>
            <person name="Bloom T."/>
            <person name="Blye J."/>
            <person name="Boguslavskiy L."/>
            <person name="Borowsky M."/>
            <person name="Boukhgalter B."/>
            <person name="Brunache A."/>
            <person name="Butler J."/>
            <person name="Calixte N."/>
            <person name="Calvo S."/>
            <person name="Camarata J."/>
            <person name="Campo K."/>
            <person name="Chang J."/>
            <person name="Cheshatsang Y."/>
            <person name="Citroen M."/>
            <person name="Collymore A."/>
            <person name="Considine T."/>
            <person name="Cook A."/>
            <person name="Cooke P."/>
            <person name="Corum B."/>
            <person name="Cuomo C."/>
            <person name="David R."/>
            <person name="Dawoe T."/>
            <person name="Degray S."/>
            <person name="Dodge S."/>
            <person name="Dooley K."/>
            <person name="Dorje P."/>
            <person name="Dorjee K."/>
            <person name="Dorris L."/>
            <person name="Duffey N."/>
            <person name="Dupes A."/>
            <person name="Elkins T."/>
            <person name="Engels R."/>
            <person name="Erickson J."/>
            <person name="Farina A."/>
            <person name="Faro S."/>
            <person name="Ferreira P."/>
            <person name="Fischer H."/>
            <person name="Fitzgerald M."/>
            <person name="Foley K."/>
            <person name="Gage D."/>
            <person name="Galagan J."/>
            <person name="Gearin G."/>
            <person name="Gnerre S."/>
            <person name="Gnirke A."/>
            <person name="Goyette A."/>
            <person name="Graham J."/>
            <person name="Grandbois E."/>
            <person name="Gyaltsen K."/>
            <person name="Hafez N."/>
            <person name="Hagopian D."/>
            <person name="Hagos B."/>
            <person name="Hall J."/>
            <person name="Hatcher B."/>
            <person name="Heller A."/>
            <person name="Higgins H."/>
            <person name="Honan T."/>
            <person name="Horn A."/>
            <person name="Houde N."/>
            <person name="Hughes L."/>
            <person name="Hulme W."/>
            <person name="Husby E."/>
            <person name="Iliev I."/>
            <person name="Jaffe D."/>
            <person name="Jones C."/>
            <person name="Kamal M."/>
            <person name="Kamat A."/>
            <person name="Kamvysselis M."/>
            <person name="Karlsson E."/>
            <person name="Kells C."/>
            <person name="Kieu A."/>
            <person name="Kisner P."/>
            <person name="Kodira C."/>
            <person name="Kulbokas E."/>
            <person name="Labutti K."/>
            <person name="Lama D."/>
            <person name="Landers T."/>
            <person name="Leger J."/>
            <person name="Levine S."/>
            <person name="Lewis D."/>
            <person name="Lewis T."/>
            <person name="Lindblad-toh K."/>
            <person name="Liu X."/>
            <person name="Lokyitsang T."/>
            <person name="Lokyitsang Y."/>
            <person name="Lucien O."/>
            <person name="Lui A."/>
            <person name="Ma L.J."/>
            <person name="Mabbitt R."/>
            <person name="Macdonald J."/>
            <person name="Maclean C."/>
            <person name="Major J."/>
            <person name="Manning J."/>
            <person name="Marabella R."/>
            <person name="Maru K."/>
            <person name="Matthews C."/>
            <person name="Mauceli E."/>
            <person name="Mccarthy M."/>
            <person name="Mcdonough S."/>
            <person name="Mcghee T."/>
            <person name="Meldrim J."/>
            <person name="Meneus L."/>
            <person name="Mesirov J."/>
            <person name="Mihalev A."/>
            <person name="Mihova T."/>
            <person name="Mikkelsen T."/>
            <person name="Mlenga V."/>
            <person name="Moru K."/>
            <person name="Mozes J."/>
            <person name="Mulrain L."/>
            <person name="Munson G."/>
            <person name="Naylor J."/>
            <person name="Newes C."/>
            <person name="Nguyen C."/>
            <person name="Nguyen N."/>
            <person name="Nguyen T."/>
            <person name="Nicol R."/>
            <person name="Nielsen C."/>
            <person name="Nizzari M."/>
            <person name="Norbu C."/>
            <person name="Norbu N."/>
            <person name="O'donnell P."/>
            <person name="Okoawo O."/>
            <person name="O'leary S."/>
            <person name="Omotosho B."/>
            <person name="O'neill K."/>
            <person name="Osman S."/>
            <person name="Parker S."/>
            <person name="Perrin D."/>
            <person name="Phunkhang P."/>
            <person name="Piqani B."/>
            <person name="Purcell S."/>
            <person name="Rachupka T."/>
            <person name="Ramasamy U."/>
            <person name="Rameau R."/>
            <person name="Ray V."/>
            <person name="Raymond C."/>
            <person name="Retta R."/>
            <person name="Richardson S."/>
            <person name="Rise C."/>
            <person name="Rodriguez J."/>
            <person name="Rogers J."/>
            <person name="Rogov P."/>
            <person name="Rutman M."/>
            <person name="Schupbach R."/>
            <person name="Seaman C."/>
            <person name="Settipalli S."/>
            <person name="Sharpe T."/>
            <person name="Sheridan J."/>
            <person name="Sherpa N."/>
            <person name="Shi J."/>
            <person name="Smirnov S."/>
            <person name="Smith C."/>
            <person name="Sougnez C."/>
            <person name="Spencer B."/>
            <person name="Stalker J."/>
            <person name="Stange-thomann N."/>
            <person name="Stavropoulos S."/>
            <person name="Stetson K."/>
            <person name="Stone C."/>
            <person name="Stone S."/>
            <person name="Stubbs M."/>
            <person name="Talamas J."/>
            <person name="Tchuinga P."/>
            <person name="Tenzing P."/>
            <person name="Tesfaye S."/>
            <person name="Theodore J."/>
            <person name="Thoulutsang Y."/>
            <person name="Topham K."/>
            <person name="Towey S."/>
            <person name="Tsamla T."/>
            <person name="Tsomo N."/>
            <person name="Vallee D."/>
            <person name="Vassiliev H."/>
            <person name="Venkataraman V."/>
            <person name="Vinson J."/>
            <person name="Vo A."/>
            <person name="Wade C."/>
            <person name="Wang S."/>
            <person name="Wangchuk T."/>
            <person name="Wangdi T."/>
            <person name="Whittaker C."/>
            <person name="Wilkinson J."/>
            <person name="Wu Y."/>
            <person name="Wyman D."/>
            <person name="Yadav S."/>
            <person name="Yang S."/>
            <person name="Yang X."/>
            <person name="Yeager S."/>
            <person name="Yee E."/>
            <person name="Young G."/>
            <person name="Zainoun J."/>
            <person name="Zembeck L."/>
            <person name="Zimmer A."/>
            <person name="Zody M."/>
            <person name="Lander E."/>
        </authorList>
    </citation>
    <scope>NUCLEOTIDE SEQUENCE [LARGE SCALE GENOMIC DNA]</scope>
</reference>
<dbReference type="InterPro" id="IPR008936">
    <property type="entry name" value="Rho_GTPase_activation_prot"/>
</dbReference>
<feature type="region of interest" description="Disordered" evidence="10">
    <location>
        <begin position="889"/>
        <end position="922"/>
    </location>
</feature>
<dbReference type="GO" id="GO:0016459">
    <property type="term" value="C:myosin complex"/>
    <property type="evidence" value="ECO:0007669"/>
    <property type="project" value="UniProtKB-KW"/>
</dbReference>
<dbReference type="Gene3D" id="1.20.58.530">
    <property type="match status" value="2"/>
</dbReference>
<feature type="region of interest" description="Disordered" evidence="10">
    <location>
        <begin position="1092"/>
        <end position="1121"/>
    </location>
</feature>
<dbReference type="Pfam" id="PF00063">
    <property type="entry name" value="Myosin_head"/>
    <property type="match status" value="1"/>
</dbReference>
<dbReference type="PRINTS" id="PR00193">
    <property type="entry name" value="MYOSINHEAVY"/>
</dbReference>
<name>H2YUM8_CIOSA</name>
<dbReference type="InterPro" id="IPR046349">
    <property type="entry name" value="C1-like_sf"/>
</dbReference>
<organism evidence="14 15">
    <name type="scientific">Ciona savignyi</name>
    <name type="common">Pacific transparent sea squirt</name>
    <dbReference type="NCBI Taxonomy" id="51511"/>
    <lineage>
        <taxon>Eukaryota</taxon>
        <taxon>Metazoa</taxon>
        <taxon>Chordata</taxon>
        <taxon>Tunicata</taxon>
        <taxon>Ascidiacea</taxon>
        <taxon>Phlebobranchia</taxon>
        <taxon>Cionidae</taxon>
        <taxon>Ciona</taxon>
    </lineage>
</organism>
<evidence type="ECO:0000313" key="14">
    <source>
        <dbReference type="Ensembl" id="ENSCSAVP00000009038.1"/>
    </source>
</evidence>
<dbReference type="InterPro" id="IPR000048">
    <property type="entry name" value="IQ_motif_EF-hand-BS"/>
</dbReference>
<evidence type="ECO:0000259" key="13">
    <source>
        <dbReference type="PROSITE" id="PS51456"/>
    </source>
</evidence>
<dbReference type="Gene3D" id="1.20.5.190">
    <property type="match status" value="2"/>
</dbReference>
<feature type="compositionally biased region" description="Basic and acidic residues" evidence="10">
    <location>
        <begin position="1098"/>
        <end position="1115"/>
    </location>
</feature>
<dbReference type="PANTHER" id="PTHR46184">
    <property type="entry name" value="UNCONVENTIONAL MYOSIN-IXB-LIKE PROTEIN"/>
    <property type="match status" value="1"/>
</dbReference>
<dbReference type="SMART" id="SM00242">
    <property type="entry name" value="MYSc"/>
    <property type="match status" value="1"/>
</dbReference>
<evidence type="ECO:0000256" key="5">
    <source>
        <dbReference type="ARBA" id="ARBA00022833"/>
    </source>
</evidence>
<dbReference type="Pfam" id="PF00620">
    <property type="entry name" value="RhoGAP"/>
    <property type="match status" value="1"/>
</dbReference>
<feature type="compositionally biased region" description="Polar residues" evidence="10">
    <location>
        <begin position="912"/>
        <end position="922"/>
    </location>
</feature>
<evidence type="ECO:0000256" key="1">
    <source>
        <dbReference type="ARBA" id="ARBA00004496"/>
    </source>
</evidence>
<feature type="region of interest" description="Actin-binding" evidence="9">
    <location>
        <begin position="654"/>
        <end position="676"/>
    </location>
</feature>
<dbReference type="Gene3D" id="1.20.120.720">
    <property type="entry name" value="Myosin VI head, motor domain, U50 subdomain"/>
    <property type="match status" value="1"/>
</dbReference>
<dbReference type="InterPro" id="IPR027417">
    <property type="entry name" value="P-loop_NTPase"/>
</dbReference>
<feature type="compositionally biased region" description="Basic residues" evidence="10">
    <location>
        <begin position="629"/>
        <end position="643"/>
    </location>
</feature>
<dbReference type="GO" id="GO:0005737">
    <property type="term" value="C:cytoplasm"/>
    <property type="evidence" value="ECO:0007669"/>
    <property type="project" value="UniProtKB-SubCell"/>
</dbReference>
<dbReference type="InterPro" id="IPR001609">
    <property type="entry name" value="Myosin_head_motor_dom-like"/>
</dbReference>
<dbReference type="Gene3D" id="3.30.60.20">
    <property type="match status" value="1"/>
</dbReference>
<dbReference type="GO" id="GO:0005096">
    <property type="term" value="F:GTPase activator activity"/>
    <property type="evidence" value="ECO:0007669"/>
    <property type="project" value="InterPro"/>
</dbReference>
<evidence type="ECO:0000256" key="7">
    <source>
        <dbReference type="ARBA" id="ARBA00023123"/>
    </source>
</evidence>
<evidence type="ECO:0008006" key="16">
    <source>
        <dbReference type="Google" id="ProtNLM"/>
    </source>
</evidence>
<dbReference type="Gene3D" id="6.20.240.20">
    <property type="match status" value="1"/>
</dbReference>
<proteinExistence type="inferred from homology"/>
<keyword evidence="8 9" id="KW-0505">Motor protein</keyword>
<evidence type="ECO:0000256" key="3">
    <source>
        <dbReference type="ARBA" id="ARBA00022723"/>
    </source>
</evidence>
<keyword evidence="9" id="KW-0009">Actin-binding</keyword>
<feature type="domain" description="Rho-GAP" evidence="12">
    <location>
        <begin position="1331"/>
        <end position="1524"/>
    </location>
</feature>
<dbReference type="PANTHER" id="PTHR46184:SF5">
    <property type="entry name" value="UNCONVENTIONAL MYOSIN-IXA-LIKE"/>
    <property type="match status" value="1"/>
</dbReference>
<dbReference type="Ensembl" id="ENSCSAVT00000009152.1">
    <property type="protein sequence ID" value="ENSCSAVP00000009038.1"/>
    <property type="gene ID" value="ENSCSAVG00000005344.1"/>
</dbReference>
<evidence type="ECO:0000259" key="12">
    <source>
        <dbReference type="PROSITE" id="PS50238"/>
    </source>
</evidence>
<dbReference type="Gene3D" id="1.10.10.820">
    <property type="match status" value="1"/>
</dbReference>
<dbReference type="GO" id="GO:0000146">
    <property type="term" value="F:microfilament motor activity"/>
    <property type="evidence" value="ECO:0007669"/>
    <property type="project" value="InterPro"/>
</dbReference>
<dbReference type="Proteomes" id="UP000007875">
    <property type="component" value="Unassembled WGS sequence"/>
</dbReference>
<dbReference type="PROSITE" id="PS50096">
    <property type="entry name" value="IQ"/>
    <property type="match status" value="2"/>
</dbReference>
<keyword evidence="5" id="KW-0862">Zinc</keyword>
<dbReference type="PROSITE" id="PS51456">
    <property type="entry name" value="MYOSIN_MOTOR"/>
    <property type="match status" value="1"/>
</dbReference>
<evidence type="ECO:0000256" key="6">
    <source>
        <dbReference type="ARBA" id="ARBA00022840"/>
    </source>
</evidence>
<dbReference type="GO" id="GO:0051015">
    <property type="term" value="F:actin filament binding"/>
    <property type="evidence" value="ECO:0007669"/>
    <property type="project" value="TreeGrafter"/>
</dbReference>
<dbReference type="SUPFAM" id="SSF57889">
    <property type="entry name" value="Cysteine-rich domain"/>
    <property type="match status" value="1"/>
</dbReference>
<dbReference type="GO" id="GO:0005884">
    <property type="term" value="C:actin filament"/>
    <property type="evidence" value="ECO:0007669"/>
    <property type="project" value="TreeGrafter"/>
</dbReference>
<dbReference type="SMART" id="SM00015">
    <property type="entry name" value="IQ"/>
    <property type="match status" value="3"/>
</dbReference>
<dbReference type="InterPro" id="IPR002219">
    <property type="entry name" value="PKC_DAG/PE"/>
</dbReference>
<comment type="subcellular location">
    <subcellularLocation>
        <location evidence="1">Cytoplasm</location>
    </subcellularLocation>
</comment>
<dbReference type="SMART" id="SM00324">
    <property type="entry name" value="RhoGAP"/>
    <property type="match status" value="1"/>
</dbReference>
<dbReference type="PROSITE" id="PS50081">
    <property type="entry name" value="ZF_DAG_PE_2"/>
    <property type="match status" value="1"/>
</dbReference>
<dbReference type="InterPro" id="IPR000198">
    <property type="entry name" value="RhoGAP_dom"/>
</dbReference>
<dbReference type="Gene3D" id="3.40.850.10">
    <property type="entry name" value="Kinesin motor domain"/>
    <property type="match status" value="2"/>
</dbReference>
<sequence>DSDCPDLCAISSLSQNKILEILRKRFLKDKIYTYSADTLISINPYKFMPIYNPKYMTLYQNRRKEDLEPHIYAIADTAFNTMVQTKQNQCIVITGKSGSGKTQATHFLVHHSLALCQKSYMTGVENMLTGAGPVLEAFGNAQTEHNNNSSRFGKFLKIHFYGSGLLSGADVQTYLLEKSRLVHQEPNEKNFHIFYYLLYGTSPEELKEIYLDQNTNYNYLKQCSKHANTDAPAELERLRQAMEVMGFYIGAQRSIFRLIAAIILLGNITFKMKSGRDETLEIQDESYLTSVSLLLGLDKNVVRKCLLTRKAKAGAGERFVLSLKLEEARATRDAMSKALYQSLFDWAVSSVNMALAQKTRDTKLKSQSQWIGLLDIFGFEDFVKNSFEQFCINYASEHLQHYCIKHTFQLEQEEYRAEGLTWKEVDYADNSGCLLLYEKKITGLFHLIDENFPGANNHTLLSQFNRVHGNTRYYDTTVVKEDAFMIVHYAGKVKYQIKDFREKNHDQVREDLITLVRTSQSSFIQGIVSKSPAAVVRWGVLRAIVRAMFAFKNAGKKTLRKFFSYFFLPVTIFTSARTTHTSHAATTNFKYKDIICVKPSRMARLSLHQTGVAQSLSGSESPRETSFYGRRKVNATSRGRKKTNSITQQYQASLSLLMSTLEQAHPFFVRCIQPNSKKVPLKVDEKLVLHQLRCSGLLQTIQLHQTRYPERMTGAAFATQFKLLLPQSNATLPEIKNFLLKIRLQPGTDFQIGKTQIFLRDHASRVLKESLHRVVLKHVILLQSRIRGYLARRSYCQQRAAAVQIQSYWRMVETQREIVEWHLAASIIQRSWKSYRIKKKQRSNAALLIQRNYRGHRSRLLYRTLKLEKMDEQSVDIIRQSWPIYSSASKKEQTIDDKSDETSPCMSPPNRTPQFNDTNNNHDISDKLKGTIDSPEPQATPPVDKTPFRARTKAGELFLKAAYPPNKIVVVKPVVYVPSSKRKQYDDETDYAKSYSLKPSVKTQDTGNFMYTTSPSKIDTEMEAAAPVQDKQAEKNTSDLKPTDHPLNGEIAETNYLTRAHICPNCKCYRSMCISAYSLLILPDKPVIPNKPNSVPTKVEKLVPDKKSETSKNEDLATTSQPTVPSFARSVSMERTLELLSLFIISKKFHNSQTSSFNGEHLVDQVFKISLNEFCANLTALYSFATLSGDTNGLRYKDIVSNFRQVLEKTANHYSLDQYAAMMGVNGFRGYMNEFMNDVLPKYTAREAKSKRKKGKDDSVKLGHHFTGVQWGITQVCEFCNNVMWLMEAGLMCKICKFACHKKCFKQLTTRCPGSTEVDKLKSKPKKLFGESLASLASKESSVPTFIDKCISYMEMNGIYQEGIYRKSAAVAQNKLLEESLNKDIECQKVNFDDYNIHCVASCFKKFLRSLPSPLVPYDKYFEFLQAARITKEREKVNALYHVLEGIPRQNHATLERIVFHLARVAQQEPTNRMSPSNLAIVFTPCFFAAPPHVSPIEAAEQVGDMTKWVNSVECVISEQVKKIRSTLESISEIQSAESSTNERLKQIRQ</sequence>
<dbReference type="GeneTree" id="ENSGT00940000154905"/>
<dbReference type="GO" id="GO:0035556">
    <property type="term" value="P:intracellular signal transduction"/>
    <property type="evidence" value="ECO:0007669"/>
    <property type="project" value="InterPro"/>
</dbReference>
<comment type="similarity">
    <text evidence="9">Belongs to the TRAFAC class myosin-kinesin ATPase superfamily. Myosin family.</text>
</comment>
<feature type="domain" description="Phorbol-ester/DAG-type" evidence="11">
    <location>
        <begin position="1263"/>
        <end position="1312"/>
    </location>
</feature>
<keyword evidence="3" id="KW-0479">Metal-binding</keyword>
<dbReference type="PROSITE" id="PS50238">
    <property type="entry name" value="RHOGAP"/>
    <property type="match status" value="1"/>
</dbReference>
<feature type="compositionally biased region" description="Basic and acidic residues" evidence="10">
    <location>
        <begin position="889"/>
        <end position="901"/>
    </location>
</feature>
<keyword evidence="15" id="KW-1185">Reference proteome</keyword>
<dbReference type="PROSITE" id="PS00479">
    <property type="entry name" value="ZF_DAG_PE_1"/>
    <property type="match status" value="1"/>
</dbReference>
<reference evidence="14" key="2">
    <citation type="submission" date="2025-08" db="UniProtKB">
        <authorList>
            <consortium name="Ensembl"/>
        </authorList>
    </citation>
    <scope>IDENTIFICATION</scope>
</reference>
<dbReference type="InterPro" id="IPR046987">
    <property type="entry name" value="Myo9"/>
</dbReference>
<feature type="domain" description="Myosin motor" evidence="13">
    <location>
        <begin position="2"/>
        <end position="773"/>
    </location>
</feature>
<keyword evidence="4 9" id="KW-0547">Nucleotide-binding</keyword>
<evidence type="ECO:0000313" key="15">
    <source>
        <dbReference type="Proteomes" id="UP000007875"/>
    </source>
</evidence>
<evidence type="ECO:0000256" key="2">
    <source>
        <dbReference type="ARBA" id="ARBA00022490"/>
    </source>
</evidence>
<evidence type="ECO:0000256" key="9">
    <source>
        <dbReference type="PROSITE-ProRule" id="PRU00782"/>
    </source>
</evidence>
<evidence type="ECO:0000256" key="8">
    <source>
        <dbReference type="ARBA" id="ARBA00023175"/>
    </source>
</evidence>
<feature type="binding site" evidence="9">
    <location>
        <begin position="95"/>
        <end position="102"/>
    </location>
    <ligand>
        <name>ATP</name>
        <dbReference type="ChEBI" id="CHEBI:30616"/>
    </ligand>
</feature>
<reference evidence="14" key="3">
    <citation type="submission" date="2025-09" db="UniProtKB">
        <authorList>
            <consortium name="Ensembl"/>
        </authorList>
    </citation>
    <scope>IDENTIFICATION</scope>
</reference>
<keyword evidence="7 9" id="KW-0518">Myosin</keyword>
<evidence type="ECO:0000259" key="11">
    <source>
        <dbReference type="PROSITE" id="PS50081"/>
    </source>
</evidence>
<dbReference type="SUPFAM" id="SSF48350">
    <property type="entry name" value="GTPase activation domain, GAP"/>
    <property type="match status" value="1"/>
</dbReference>
<evidence type="ECO:0000256" key="10">
    <source>
        <dbReference type="SAM" id="MobiDB-lite"/>
    </source>
</evidence>
<dbReference type="GO" id="GO:0046872">
    <property type="term" value="F:metal ion binding"/>
    <property type="evidence" value="ECO:0007669"/>
    <property type="project" value="UniProtKB-KW"/>
</dbReference>
<accession>H2YUM8</accession>
<dbReference type="InterPro" id="IPR036961">
    <property type="entry name" value="Kinesin_motor_dom_sf"/>
</dbReference>
<dbReference type="SUPFAM" id="SSF52540">
    <property type="entry name" value="P-loop containing nucleoside triphosphate hydrolases"/>
    <property type="match status" value="1"/>
</dbReference>